<comment type="caution">
    <text evidence="2">The sequence shown here is derived from an EMBL/GenBank/DDBJ whole genome shotgun (WGS) entry which is preliminary data.</text>
</comment>
<reference evidence="2 3" key="1">
    <citation type="submission" date="2023-11" db="EMBL/GenBank/DDBJ databases">
        <authorList>
            <person name="Okamura Y."/>
        </authorList>
    </citation>
    <scope>NUCLEOTIDE SEQUENCE [LARGE SCALE GENOMIC DNA]</scope>
</reference>
<evidence type="ECO:0000313" key="2">
    <source>
        <dbReference type="EMBL" id="CAK1551245.1"/>
    </source>
</evidence>
<evidence type="ECO:0000256" key="1">
    <source>
        <dbReference type="SAM" id="MobiDB-lite"/>
    </source>
</evidence>
<dbReference type="EMBL" id="CAVLEF010000122">
    <property type="protein sequence ID" value="CAK1551245.1"/>
    <property type="molecule type" value="Genomic_DNA"/>
</dbReference>
<dbReference type="AlphaFoldDB" id="A0AAV1JQX9"/>
<accession>A0AAV1JQX9</accession>
<feature type="compositionally biased region" description="Basic and acidic residues" evidence="1">
    <location>
        <begin position="9"/>
        <end position="19"/>
    </location>
</feature>
<sequence>MSKGASQMESDKVIKREVTVPDDEDRPQRETRLTSIIDQLRHQNMSRGYRRTVHKGYSEFKAEPRCPIPSALFSDLRFIGSESNCAGAPDACLLSRP</sequence>
<dbReference type="Proteomes" id="UP001497472">
    <property type="component" value="Unassembled WGS sequence"/>
</dbReference>
<feature type="region of interest" description="Disordered" evidence="1">
    <location>
        <begin position="1"/>
        <end position="28"/>
    </location>
</feature>
<name>A0AAV1JQX9_9NEOP</name>
<keyword evidence="3" id="KW-1185">Reference proteome</keyword>
<proteinExistence type="predicted"/>
<protein>
    <submittedName>
        <fullName evidence="2">Uncharacterized protein</fullName>
    </submittedName>
</protein>
<organism evidence="2 3">
    <name type="scientific">Leptosia nina</name>
    <dbReference type="NCBI Taxonomy" id="320188"/>
    <lineage>
        <taxon>Eukaryota</taxon>
        <taxon>Metazoa</taxon>
        <taxon>Ecdysozoa</taxon>
        <taxon>Arthropoda</taxon>
        <taxon>Hexapoda</taxon>
        <taxon>Insecta</taxon>
        <taxon>Pterygota</taxon>
        <taxon>Neoptera</taxon>
        <taxon>Endopterygota</taxon>
        <taxon>Lepidoptera</taxon>
        <taxon>Glossata</taxon>
        <taxon>Ditrysia</taxon>
        <taxon>Papilionoidea</taxon>
        <taxon>Pieridae</taxon>
        <taxon>Pierinae</taxon>
        <taxon>Leptosia</taxon>
    </lineage>
</organism>
<evidence type="ECO:0000313" key="3">
    <source>
        <dbReference type="Proteomes" id="UP001497472"/>
    </source>
</evidence>
<gene>
    <name evidence="2" type="ORF">LNINA_LOCUS10405</name>
</gene>